<dbReference type="Pfam" id="PF21704">
    <property type="entry name" value="POLH-Rev1_HhH"/>
    <property type="match status" value="1"/>
</dbReference>
<evidence type="ECO:0000256" key="4">
    <source>
        <dbReference type="ARBA" id="ARBA00022763"/>
    </source>
</evidence>
<dbReference type="GO" id="GO:0006281">
    <property type="term" value="P:DNA repair"/>
    <property type="evidence" value="ECO:0007669"/>
    <property type="project" value="UniProtKB-KW"/>
</dbReference>
<name>A0A2G9TMC5_TELCI</name>
<keyword evidence="2" id="KW-0808">Transferase</keyword>
<dbReference type="InterPro" id="IPR052230">
    <property type="entry name" value="DNA_polymerase_eta"/>
</dbReference>
<dbReference type="GO" id="GO:0003887">
    <property type="term" value="F:DNA-directed DNA polymerase activity"/>
    <property type="evidence" value="ECO:0007669"/>
    <property type="project" value="TreeGrafter"/>
</dbReference>
<dbReference type="PROSITE" id="PS50173">
    <property type="entry name" value="UMUC"/>
    <property type="match status" value="1"/>
</dbReference>
<dbReference type="InterPro" id="IPR001126">
    <property type="entry name" value="UmuC"/>
</dbReference>
<dbReference type="GO" id="GO:0046872">
    <property type="term" value="F:metal ion binding"/>
    <property type="evidence" value="ECO:0007669"/>
    <property type="project" value="UniProtKB-KW"/>
</dbReference>
<dbReference type="GO" id="GO:0005657">
    <property type="term" value="C:replication fork"/>
    <property type="evidence" value="ECO:0007669"/>
    <property type="project" value="TreeGrafter"/>
</dbReference>
<comment type="subcellular location">
    <subcellularLocation>
        <location evidence="1">Nucleus</location>
    </subcellularLocation>
</comment>
<dbReference type="InterPro" id="IPR043128">
    <property type="entry name" value="Rev_trsase/Diguanyl_cyclase"/>
</dbReference>
<evidence type="ECO:0000256" key="2">
    <source>
        <dbReference type="ARBA" id="ARBA00022679"/>
    </source>
</evidence>
<dbReference type="GO" id="GO:0035861">
    <property type="term" value="C:site of double-strand break"/>
    <property type="evidence" value="ECO:0007669"/>
    <property type="project" value="TreeGrafter"/>
</dbReference>
<dbReference type="GO" id="GO:0042276">
    <property type="term" value="P:error-prone translesion synthesis"/>
    <property type="evidence" value="ECO:0007669"/>
    <property type="project" value="TreeGrafter"/>
</dbReference>
<dbReference type="EMBL" id="KZ358645">
    <property type="protein sequence ID" value="PIO59154.1"/>
    <property type="molecule type" value="Genomic_DNA"/>
</dbReference>
<organism evidence="8 9">
    <name type="scientific">Teladorsagia circumcincta</name>
    <name type="common">Brown stomach worm</name>
    <name type="synonym">Ostertagia circumcincta</name>
    <dbReference type="NCBI Taxonomy" id="45464"/>
    <lineage>
        <taxon>Eukaryota</taxon>
        <taxon>Metazoa</taxon>
        <taxon>Ecdysozoa</taxon>
        <taxon>Nematoda</taxon>
        <taxon>Chromadorea</taxon>
        <taxon>Rhabditida</taxon>
        <taxon>Rhabditina</taxon>
        <taxon>Rhabditomorpha</taxon>
        <taxon>Strongyloidea</taxon>
        <taxon>Trichostrongylidae</taxon>
        <taxon>Teladorsagia</taxon>
    </lineage>
</organism>
<protein>
    <recommendedName>
        <fullName evidence="7">UmuC domain-containing protein</fullName>
    </recommendedName>
</protein>
<dbReference type="PANTHER" id="PTHR45873">
    <property type="entry name" value="DNA POLYMERASE ETA"/>
    <property type="match status" value="1"/>
</dbReference>
<evidence type="ECO:0000256" key="5">
    <source>
        <dbReference type="ARBA" id="ARBA00023204"/>
    </source>
</evidence>
<evidence type="ECO:0000256" key="6">
    <source>
        <dbReference type="ARBA" id="ARBA00023242"/>
    </source>
</evidence>
<evidence type="ECO:0000313" key="8">
    <source>
        <dbReference type="EMBL" id="PIO59154.1"/>
    </source>
</evidence>
<sequence>MMIPEVKTKCPEVNVCFVPQGEHIDKADIQKYRDASVEVFDVLNAFDERIVVERASVDEAFLDLTELVDQKVIEFGAAELLQKVGRSMRMLRLAIAAQIIEQMRANIREYTHFFCSGGVANNKMLAKLVCARHKPRQQTVLPFEYVPVIFEETPIGDVRMLGGKLGHALQNRFAIGTMAELAAIPFELIERHFESQAQWIHQLAKGFDDEP</sequence>
<dbReference type="OrthoDB" id="5829345at2759"/>
<dbReference type="AlphaFoldDB" id="A0A2G9TMC5"/>
<keyword evidence="4" id="KW-0227">DNA damage</keyword>
<keyword evidence="9" id="KW-1185">Reference proteome</keyword>
<feature type="domain" description="UmuC" evidence="7">
    <location>
        <begin position="1"/>
        <end position="162"/>
    </location>
</feature>
<dbReference type="InterPro" id="IPR043502">
    <property type="entry name" value="DNA/RNA_pol_sf"/>
</dbReference>
<gene>
    <name evidence="8" type="ORF">TELCIR_19391</name>
</gene>
<evidence type="ECO:0000259" key="7">
    <source>
        <dbReference type="PROSITE" id="PS50173"/>
    </source>
</evidence>
<keyword evidence="3" id="KW-0479">Metal-binding</keyword>
<dbReference type="Gene3D" id="1.10.150.20">
    <property type="entry name" value="5' to 3' exonuclease, C-terminal subdomain"/>
    <property type="match status" value="1"/>
</dbReference>
<evidence type="ECO:0000256" key="3">
    <source>
        <dbReference type="ARBA" id="ARBA00022723"/>
    </source>
</evidence>
<evidence type="ECO:0000256" key="1">
    <source>
        <dbReference type="ARBA" id="ARBA00004123"/>
    </source>
</evidence>
<keyword evidence="6" id="KW-0539">Nucleus</keyword>
<dbReference type="GO" id="GO:0009314">
    <property type="term" value="P:response to radiation"/>
    <property type="evidence" value="ECO:0007669"/>
    <property type="project" value="TreeGrafter"/>
</dbReference>
<keyword evidence="5" id="KW-0234">DNA repair</keyword>
<dbReference type="Gene3D" id="3.30.70.270">
    <property type="match status" value="1"/>
</dbReference>
<accession>A0A2G9TMC5</accession>
<dbReference type="Proteomes" id="UP000230423">
    <property type="component" value="Unassembled WGS sequence"/>
</dbReference>
<evidence type="ECO:0000313" key="9">
    <source>
        <dbReference type="Proteomes" id="UP000230423"/>
    </source>
</evidence>
<dbReference type="GO" id="GO:0005634">
    <property type="term" value="C:nucleus"/>
    <property type="evidence" value="ECO:0007669"/>
    <property type="project" value="UniProtKB-SubCell"/>
</dbReference>
<feature type="non-terminal residue" evidence="8">
    <location>
        <position position="211"/>
    </location>
</feature>
<dbReference type="PANTHER" id="PTHR45873:SF1">
    <property type="entry name" value="DNA POLYMERASE ETA"/>
    <property type="match status" value="1"/>
</dbReference>
<dbReference type="SUPFAM" id="SSF56672">
    <property type="entry name" value="DNA/RNA polymerases"/>
    <property type="match status" value="1"/>
</dbReference>
<dbReference type="Pfam" id="PF00817">
    <property type="entry name" value="IMS"/>
    <property type="match status" value="1"/>
</dbReference>
<proteinExistence type="predicted"/>
<reference evidence="8 9" key="1">
    <citation type="submission" date="2015-09" db="EMBL/GenBank/DDBJ databases">
        <title>Draft genome of the parasitic nematode Teladorsagia circumcincta isolate WARC Sus (inbred).</title>
        <authorList>
            <person name="Mitreva M."/>
        </authorList>
    </citation>
    <scope>NUCLEOTIDE SEQUENCE [LARGE SCALE GENOMIC DNA]</scope>
    <source>
        <strain evidence="8 9">S</strain>
    </source>
</reference>